<dbReference type="CDD" id="cd07016">
    <property type="entry name" value="S14_ClpP_1"/>
    <property type="match status" value="1"/>
</dbReference>
<dbReference type="InterPro" id="IPR001907">
    <property type="entry name" value="ClpP"/>
</dbReference>
<evidence type="ECO:0000256" key="3">
    <source>
        <dbReference type="ARBA" id="ARBA00022801"/>
    </source>
</evidence>
<keyword evidence="4" id="KW-0645">Protease</keyword>
<dbReference type="PRINTS" id="PR00127">
    <property type="entry name" value="CLPPROTEASEP"/>
</dbReference>
<organism evidence="4">
    <name type="scientific">Siphoviridae sp. ct91l7</name>
    <dbReference type="NCBI Taxonomy" id="2826173"/>
    <lineage>
        <taxon>Viruses</taxon>
        <taxon>Duplodnaviria</taxon>
        <taxon>Heunggongvirae</taxon>
        <taxon>Uroviricota</taxon>
        <taxon>Caudoviricetes</taxon>
    </lineage>
</organism>
<dbReference type="GO" id="GO:0006515">
    <property type="term" value="P:protein quality control for misfolded or incompletely synthesized proteins"/>
    <property type="evidence" value="ECO:0007669"/>
    <property type="project" value="TreeGrafter"/>
</dbReference>
<dbReference type="InterPro" id="IPR029045">
    <property type="entry name" value="ClpP/crotonase-like_dom_sf"/>
</dbReference>
<evidence type="ECO:0000313" key="4">
    <source>
        <dbReference type="EMBL" id="DAD86800.1"/>
    </source>
</evidence>
<dbReference type="PANTHER" id="PTHR10381">
    <property type="entry name" value="ATP-DEPENDENT CLP PROTEASE PROTEOLYTIC SUBUNIT"/>
    <property type="match status" value="1"/>
</dbReference>
<dbReference type="SUPFAM" id="SSF52096">
    <property type="entry name" value="ClpP/crotonase"/>
    <property type="match status" value="1"/>
</dbReference>
<reference evidence="4" key="1">
    <citation type="journal article" date="2021" name="Proc. Natl. Acad. Sci. U.S.A.">
        <title>A Catalog of Tens of Thousands of Viruses from Human Metagenomes Reveals Hidden Associations with Chronic Diseases.</title>
        <authorList>
            <person name="Tisza M.J."/>
            <person name="Buck C.B."/>
        </authorList>
    </citation>
    <scope>NUCLEOTIDE SEQUENCE</scope>
    <source>
        <strain evidence="4">Ct91l7</strain>
    </source>
</reference>
<dbReference type="EMBL" id="BK015008">
    <property type="protein sequence ID" value="DAD86800.1"/>
    <property type="molecule type" value="Genomic_DNA"/>
</dbReference>
<dbReference type="InterPro" id="IPR023562">
    <property type="entry name" value="ClpP/TepA"/>
</dbReference>
<protein>
    <submittedName>
        <fullName evidence="4">ATP dependent Clp protease</fullName>
    </submittedName>
</protein>
<evidence type="ECO:0000256" key="2">
    <source>
        <dbReference type="ARBA" id="ARBA00022490"/>
    </source>
</evidence>
<dbReference type="PANTHER" id="PTHR10381:SF70">
    <property type="entry name" value="ATP-DEPENDENT CLP PROTEASE PROTEOLYTIC SUBUNIT"/>
    <property type="match status" value="1"/>
</dbReference>
<accession>A0A8S5MX72</accession>
<keyword evidence="3" id="KW-0378">Hydrolase</keyword>
<proteinExistence type="inferred from homology"/>
<dbReference type="Gene3D" id="3.90.226.10">
    <property type="entry name" value="2-enoyl-CoA Hydratase, Chain A, domain 1"/>
    <property type="match status" value="1"/>
</dbReference>
<sequence>MHKFWEFKAHGNAGELFFYGEISDTPWFGDEVTPAQLQKDLAALGDISALDVYINSPGGDIFAGFSIYNILQRHKAKKTVHVDGLAASAASVIAMAGDVIKMPENATLMIHNAWTYTGGGAEDLRKTADELERLNGQIADIYAARTGKDKDEIAAMMSAETWMSGKEAKEAGFADELIENKKIAACANADKYFARYKHAPDMNEPDNGGEIQPTTDTTNAALAEQRERFKAMRIKILEV</sequence>
<dbReference type="GO" id="GO:0051117">
    <property type="term" value="F:ATPase binding"/>
    <property type="evidence" value="ECO:0007669"/>
    <property type="project" value="TreeGrafter"/>
</dbReference>
<dbReference type="Pfam" id="PF00574">
    <property type="entry name" value="CLP_protease"/>
    <property type="match status" value="1"/>
</dbReference>
<dbReference type="NCBIfam" id="NF045542">
    <property type="entry name" value="Clp_rel_HeadMat"/>
    <property type="match status" value="1"/>
</dbReference>
<dbReference type="GO" id="GO:0004252">
    <property type="term" value="F:serine-type endopeptidase activity"/>
    <property type="evidence" value="ECO:0007669"/>
    <property type="project" value="InterPro"/>
</dbReference>
<dbReference type="GO" id="GO:0009368">
    <property type="term" value="C:endopeptidase Clp complex"/>
    <property type="evidence" value="ECO:0007669"/>
    <property type="project" value="TreeGrafter"/>
</dbReference>
<comment type="similarity">
    <text evidence="1">Belongs to the peptidase S14 family.</text>
</comment>
<evidence type="ECO:0000256" key="1">
    <source>
        <dbReference type="ARBA" id="ARBA00007039"/>
    </source>
</evidence>
<dbReference type="GO" id="GO:0004176">
    <property type="term" value="F:ATP-dependent peptidase activity"/>
    <property type="evidence" value="ECO:0007669"/>
    <property type="project" value="InterPro"/>
</dbReference>
<name>A0A8S5MX72_9CAUD</name>
<keyword evidence="2" id="KW-0963">Cytoplasm</keyword>